<dbReference type="InterPro" id="IPR000847">
    <property type="entry name" value="LysR_HTH_N"/>
</dbReference>
<feature type="domain" description="HTH lysR-type" evidence="5">
    <location>
        <begin position="16"/>
        <end position="73"/>
    </location>
</feature>
<comment type="caution">
    <text evidence="6">The sequence shown here is derived from an EMBL/GenBank/DDBJ whole genome shotgun (WGS) entry which is preliminary data.</text>
</comment>
<dbReference type="PROSITE" id="PS50931">
    <property type="entry name" value="HTH_LYSR"/>
    <property type="match status" value="1"/>
</dbReference>
<proteinExistence type="inferred from homology"/>
<keyword evidence="2" id="KW-0805">Transcription regulation</keyword>
<dbReference type="Gene3D" id="3.40.190.290">
    <property type="match status" value="1"/>
</dbReference>
<dbReference type="GO" id="GO:0003700">
    <property type="term" value="F:DNA-binding transcription factor activity"/>
    <property type="evidence" value="ECO:0007669"/>
    <property type="project" value="InterPro"/>
</dbReference>
<dbReference type="Proteomes" id="UP000315388">
    <property type="component" value="Unassembled WGS sequence"/>
</dbReference>
<sequence length="306" mass="33518">MNTKLDNIRVNISNRLDLLTLRLFVAMAEEKTIVKAAERENIASSAVSKRLADLEQALHTQLFFRLRSGLEPTEAGKVLLRHCNKLLRNISDLELELQDHTRGLNGHVRILANESALFNYLPEKLAAFGRKYPGVRVDLQAAMSPDILGAMIDKVADIGFLSGDPPIGDFNIIRSADDEIVVIIPSGHPLDGFEQVNLQMIAEFAIVHQEARSSIQIALAAAALQHGVPLKSNFRAGGFDAVCRMVEAGLGIGFIPRAVASRMQKAINFSVSTLNEPWAVRQNWICSGHNGELSAAAQRLIAEIVE</sequence>
<evidence type="ECO:0000256" key="2">
    <source>
        <dbReference type="ARBA" id="ARBA00023015"/>
    </source>
</evidence>
<dbReference type="SUPFAM" id="SSF46785">
    <property type="entry name" value="Winged helix' DNA-binding domain"/>
    <property type="match status" value="1"/>
</dbReference>
<protein>
    <submittedName>
        <fullName evidence="6">LysR family transcriptional regulator</fullName>
    </submittedName>
</protein>
<dbReference type="Pfam" id="PF03466">
    <property type="entry name" value="LysR_substrate"/>
    <property type="match status" value="1"/>
</dbReference>
<organism evidence="6 7">
    <name type="scientific">Brucella gallinifaecis</name>
    <dbReference type="NCBI Taxonomy" id="215590"/>
    <lineage>
        <taxon>Bacteria</taxon>
        <taxon>Pseudomonadati</taxon>
        <taxon>Pseudomonadota</taxon>
        <taxon>Alphaproteobacteria</taxon>
        <taxon>Hyphomicrobiales</taxon>
        <taxon>Brucellaceae</taxon>
        <taxon>Brucella/Ochrobactrum group</taxon>
        <taxon>Brucella</taxon>
    </lineage>
</organism>
<evidence type="ECO:0000313" key="7">
    <source>
        <dbReference type="Proteomes" id="UP000315388"/>
    </source>
</evidence>
<dbReference type="InterPro" id="IPR005119">
    <property type="entry name" value="LysR_subst-bd"/>
</dbReference>
<dbReference type="Pfam" id="PF00126">
    <property type="entry name" value="HTH_1"/>
    <property type="match status" value="1"/>
</dbReference>
<dbReference type="EMBL" id="VEWJ01000009">
    <property type="protein sequence ID" value="TPF74668.1"/>
    <property type="molecule type" value="Genomic_DNA"/>
</dbReference>
<accession>A0A502BN24</accession>
<gene>
    <name evidence="6" type="ORF">FHY56_13130</name>
</gene>
<dbReference type="InterPro" id="IPR050950">
    <property type="entry name" value="HTH-type_LysR_regulators"/>
</dbReference>
<dbReference type="Gene3D" id="1.10.10.10">
    <property type="entry name" value="Winged helix-like DNA-binding domain superfamily/Winged helix DNA-binding domain"/>
    <property type="match status" value="1"/>
</dbReference>
<dbReference type="PANTHER" id="PTHR30419:SF2">
    <property type="entry name" value="LYSR FAMILY TRANSCRIPTIONAL REGULATOR"/>
    <property type="match status" value="1"/>
</dbReference>
<dbReference type="InterPro" id="IPR036390">
    <property type="entry name" value="WH_DNA-bd_sf"/>
</dbReference>
<keyword evidence="3" id="KW-0238">DNA-binding</keyword>
<dbReference type="GO" id="GO:0005829">
    <property type="term" value="C:cytosol"/>
    <property type="evidence" value="ECO:0007669"/>
    <property type="project" value="TreeGrafter"/>
</dbReference>
<dbReference type="AlphaFoldDB" id="A0A502BN24"/>
<dbReference type="PANTHER" id="PTHR30419">
    <property type="entry name" value="HTH-TYPE TRANSCRIPTIONAL REGULATOR YBHD"/>
    <property type="match status" value="1"/>
</dbReference>
<evidence type="ECO:0000256" key="4">
    <source>
        <dbReference type="ARBA" id="ARBA00023163"/>
    </source>
</evidence>
<comment type="similarity">
    <text evidence="1">Belongs to the LysR transcriptional regulatory family.</text>
</comment>
<evidence type="ECO:0000256" key="3">
    <source>
        <dbReference type="ARBA" id="ARBA00023125"/>
    </source>
</evidence>
<dbReference type="SUPFAM" id="SSF53850">
    <property type="entry name" value="Periplasmic binding protein-like II"/>
    <property type="match status" value="1"/>
</dbReference>
<keyword evidence="4" id="KW-0804">Transcription</keyword>
<dbReference type="OrthoDB" id="9785974at2"/>
<dbReference type="InterPro" id="IPR036388">
    <property type="entry name" value="WH-like_DNA-bd_sf"/>
</dbReference>
<keyword evidence="7" id="KW-1185">Reference proteome</keyword>
<dbReference type="RefSeq" id="WP_140905654.1">
    <property type="nucleotide sequence ID" value="NZ_JBHTMD010000022.1"/>
</dbReference>
<evidence type="ECO:0000313" key="6">
    <source>
        <dbReference type="EMBL" id="TPF74668.1"/>
    </source>
</evidence>
<evidence type="ECO:0000256" key="1">
    <source>
        <dbReference type="ARBA" id="ARBA00009437"/>
    </source>
</evidence>
<evidence type="ECO:0000259" key="5">
    <source>
        <dbReference type="PROSITE" id="PS50931"/>
    </source>
</evidence>
<name>A0A502BN24_9HYPH</name>
<reference evidence="6 7" key="1">
    <citation type="journal article" date="2003" name="Int. J. Syst. Evol. Microbiol.">
        <title>Towards a standardized format for the description of a novel species (of an established genus): Ochrobactrum gallinifaecis sp. nov.</title>
        <authorList>
            <person name="Kampfer P."/>
            <person name="Buczolits S."/>
            <person name="Albrecht A."/>
            <person name="Busse H.J."/>
            <person name="Stackebrandt E."/>
        </authorList>
    </citation>
    <scope>NUCLEOTIDE SEQUENCE [LARGE SCALE GENOMIC DNA]</scope>
    <source>
        <strain evidence="6 7">ISO 196</strain>
    </source>
</reference>
<dbReference type="GO" id="GO:0003677">
    <property type="term" value="F:DNA binding"/>
    <property type="evidence" value="ECO:0007669"/>
    <property type="project" value="UniProtKB-KW"/>
</dbReference>